<dbReference type="RefSeq" id="WP_085011283.1">
    <property type="nucleotide sequence ID" value="NZ_NAAD01000018.1"/>
</dbReference>
<evidence type="ECO:0000256" key="1">
    <source>
        <dbReference type="ARBA" id="ARBA00006226"/>
    </source>
</evidence>
<evidence type="ECO:0000313" key="4">
    <source>
        <dbReference type="Proteomes" id="UP000193136"/>
    </source>
</evidence>
<keyword evidence="4" id="KW-1185">Reference proteome</keyword>
<reference evidence="3 4" key="1">
    <citation type="submission" date="2017-03" db="EMBL/GenBank/DDBJ databases">
        <title>Genome sequence of Geothermobacter sp. EPR-M, Deep-Sea Iron Reducer.</title>
        <authorList>
            <person name="Tully B."/>
            <person name="Savalia P."/>
            <person name="Abuyen K."/>
            <person name="Baughan C."/>
            <person name="Romero E."/>
            <person name="Ronkowski C."/>
            <person name="Torres B."/>
            <person name="Tremblay J."/>
            <person name="Trujillo A."/>
            <person name="Tyler M."/>
            <person name="Perez-Rodriguez I."/>
            <person name="Amend J."/>
        </authorList>
    </citation>
    <scope>NUCLEOTIDE SEQUENCE [LARGE SCALE GENOMIC DNA]</scope>
    <source>
        <strain evidence="3 4">EPR-M</strain>
    </source>
</reference>
<organism evidence="3 4">
    <name type="scientific">Geothermobacter hydrogeniphilus</name>
    <dbReference type="NCBI Taxonomy" id="1969733"/>
    <lineage>
        <taxon>Bacteria</taxon>
        <taxon>Pseudomonadati</taxon>
        <taxon>Thermodesulfobacteriota</taxon>
        <taxon>Desulfuromonadia</taxon>
        <taxon>Desulfuromonadales</taxon>
        <taxon>Geothermobacteraceae</taxon>
        <taxon>Geothermobacter</taxon>
    </lineage>
</organism>
<name>A0A1X0XXE5_9BACT</name>
<gene>
    <name evidence="3" type="ORF">B5V00_13195</name>
</gene>
<dbReference type="STRING" id="1969733.B5V00_13195"/>
<dbReference type="Gene3D" id="3.30.2310.20">
    <property type="entry name" value="RelE-like"/>
    <property type="match status" value="1"/>
</dbReference>
<dbReference type="InterPro" id="IPR007712">
    <property type="entry name" value="RelE/ParE_toxin"/>
</dbReference>
<evidence type="ECO:0000256" key="2">
    <source>
        <dbReference type="ARBA" id="ARBA00022649"/>
    </source>
</evidence>
<sequence length="86" mass="10325">MARYELCFKRSVTKDLRPLPKTDLKLILKRIEALADDPRPPGCEKLSGQERYRIRQGMYRILYEIEDHRLVITVVKIGHRRDVYRQ</sequence>
<accession>A0A1X0XXE5</accession>
<comment type="similarity">
    <text evidence="1">Belongs to the RelE toxin family.</text>
</comment>
<comment type="caution">
    <text evidence="3">The sequence shown here is derived from an EMBL/GenBank/DDBJ whole genome shotgun (WGS) entry which is preliminary data.</text>
</comment>
<dbReference type="PANTHER" id="PTHR35601:SF1">
    <property type="entry name" value="TOXIN RELE"/>
    <property type="match status" value="1"/>
</dbReference>
<dbReference type="EMBL" id="NAAD01000018">
    <property type="protein sequence ID" value="ORJ57567.1"/>
    <property type="molecule type" value="Genomic_DNA"/>
</dbReference>
<dbReference type="SUPFAM" id="SSF143011">
    <property type="entry name" value="RelE-like"/>
    <property type="match status" value="1"/>
</dbReference>
<evidence type="ECO:0000313" key="3">
    <source>
        <dbReference type="EMBL" id="ORJ57567.1"/>
    </source>
</evidence>
<dbReference type="Proteomes" id="UP000193136">
    <property type="component" value="Unassembled WGS sequence"/>
</dbReference>
<keyword evidence="2" id="KW-1277">Toxin-antitoxin system</keyword>
<protein>
    <submittedName>
        <fullName evidence="3">Addiction module antitoxin</fullName>
    </submittedName>
</protein>
<dbReference type="PANTHER" id="PTHR35601">
    <property type="entry name" value="TOXIN RELE"/>
    <property type="match status" value="1"/>
</dbReference>
<dbReference type="Pfam" id="PF05016">
    <property type="entry name" value="ParE_toxin"/>
    <property type="match status" value="1"/>
</dbReference>
<dbReference type="OrthoDB" id="9797723at2"/>
<dbReference type="InterPro" id="IPR035093">
    <property type="entry name" value="RelE/ParE_toxin_dom_sf"/>
</dbReference>
<proteinExistence type="inferred from homology"/>
<dbReference type="AlphaFoldDB" id="A0A1X0XXE5"/>